<dbReference type="PANTHER" id="PTHR43827:SF1">
    <property type="entry name" value="2,5-DIKETO-D-GLUCONIC ACID REDUCTASE"/>
    <property type="match status" value="1"/>
</dbReference>
<protein>
    <submittedName>
        <fullName evidence="4">Oxidoreductase YtbE</fullName>
        <ecNumber evidence="4">1.-.-.-</ecNumber>
    </submittedName>
</protein>
<dbReference type="RefSeq" id="WP_218093200.1">
    <property type="nucleotide sequence ID" value="NZ_CAJVAS010000014.1"/>
</dbReference>
<dbReference type="InterPro" id="IPR023210">
    <property type="entry name" value="NADP_OxRdtase_dom"/>
</dbReference>
<evidence type="ECO:0000313" key="5">
    <source>
        <dbReference type="Proteomes" id="UP000693672"/>
    </source>
</evidence>
<dbReference type="InterPro" id="IPR020471">
    <property type="entry name" value="AKR"/>
</dbReference>
<keyword evidence="2 4" id="KW-0560">Oxidoreductase</keyword>
<feature type="domain" description="NADP-dependent oxidoreductase" evidence="3">
    <location>
        <begin position="23"/>
        <end position="268"/>
    </location>
</feature>
<evidence type="ECO:0000313" key="4">
    <source>
        <dbReference type="EMBL" id="CAG7633175.1"/>
    </source>
</evidence>
<evidence type="ECO:0000256" key="1">
    <source>
        <dbReference type="ARBA" id="ARBA00007905"/>
    </source>
</evidence>
<dbReference type="GO" id="GO:0016491">
    <property type="term" value="F:oxidoreductase activity"/>
    <property type="evidence" value="ECO:0007669"/>
    <property type="project" value="UniProtKB-KW"/>
</dbReference>
<name>A0A916NQB7_9BACL</name>
<dbReference type="Pfam" id="PF00248">
    <property type="entry name" value="Aldo_ket_red"/>
    <property type="match status" value="1"/>
</dbReference>
<gene>
    <name evidence="4" type="primary">ytbE</name>
    <name evidence="4" type="ORF">PAESOLCIP111_03453</name>
</gene>
<evidence type="ECO:0000259" key="3">
    <source>
        <dbReference type="Pfam" id="PF00248"/>
    </source>
</evidence>
<comment type="similarity">
    <text evidence="1">Belongs to the aldo/keto reductase family.</text>
</comment>
<sequence>MNTAQHIQDTIKLHNGVDMPWLGLGVFQVEEGSELVNAVASAVRHGYRSIDTAAIYANEKSVGEGIRQALSENDITRESLFVTSKVWNADLGYEPTLAAYEASLDKLGLDYLDLFLIHWPVEGKYKEAWRALERLYRDGRVRAIGVSNFHVRHLEDLMQDAEIMPMVNQVELHPRLAQHELRRFCSEHGIRLEAWSPLMQGQLLQNPTIGEIASHYGKSAAQIILRWDLQHGVITIPKSTKAHRIAENASVFDFQLTSDDMERIDALNRNERVGPDPDNFDF</sequence>
<dbReference type="EC" id="1.-.-.-" evidence="4"/>
<keyword evidence="5" id="KW-1185">Reference proteome</keyword>
<organism evidence="4 5">
    <name type="scientific">Paenibacillus solanacearum</name>
    <dbReference type="NCBI Taxonomy" id="2048548"/>
    <lineage>
        <taxon>Bacteria</taxon>
        <taxon>Bacillati</taxon>
        <taxon>Bacillota</taxon>
        <taxon>Bacilli</taxon>
        <taxon>Bacillales</taxon>
        <taxon>Paenibacillaceae</taxon>
        <taxon>Paenibacillus</taxon>
    </lineage>
</organism>
<dbReference type="EMBL" id="CAJVAS010000014">
    <property type="protein sequence ID" value="CAG7633175.1"/>
    <property type="molecule type" value="Genomic_DNA"/>
</dbReference>
<dbReference type="InterPro" id="IPR044500">
    <property type="entry name" value="AKR5G"/>
</dbReference>
<dbReference type="CDD" id="cd19157">
    <property type="entry name" value="AKR_AKR5G1-3"/>
    <property type="match status" value="1"/>
</dbReference>
<dbReference type="FunFam" id="3.20.20.100:FF:000015">
    <property type="entry name" value="Oxidoreductase, aldo/keto reductase family"/>
    <property type="match status" value="1"/>
</dbReference>
<proteinExistence type="inferred from homology"/>
<dbReference type="Proteomes" id="UP000693672">
    <property type="component" value="Unassembled WGS sequence"/>
</dbReference>
<evidence type="ECO:0000256" key="2">
    <source>
        <dbReference type="ARBA" id="ARBA00023002"/>
    </source>
</evidence>
<dbReference type="PANTHER" id="PTHR43827">
    <property type="entry name" value="2,5-DIKETO-D-GLUCONIC ACID REDUCTASE"/>
    <property type="match status" value="1"/>
</dbReference>
<comment type="caution">
    <text evidence="4">The sequence shown here is derived from an EMBL/GenBank/DDBJ whole genome shotgun (WGS) entry which is preliminary data.</text>
</comment>
<dbReference type="InterPro" id="IPR018170">
    <property type="entry name" value="Aldo/ket_reductase_CS"/>
</dbReference>
<dbReference type="PROSITE" id="PS00063">
    <property type="entry name" value="ALDOKETO_REDUCTASE_3"/>
    <property type="match status" value="1"/>
</dbReference>
<accession>A0A916NQB7</accession>
<dbReference type="PROSITE" id="PS00798">
    <property type="entry name" value="ALDOKETO_REDUCTASE_1"/>
    <property type="match status" value="1"/>
</dbReference>
<dbReference type="PROSITE" id="PS00062">
    <property type="entry name" value="ALDOKETO_REDUCTASE_2"/>
    <property type="match status" value="1"/>
</dbReference>
<dbReference type="AlphaFoldDB" id="A0A916NQB7"/>
<dbReference type="PIRSF" id="PIRSF000097">
    <property type="entry name" value="AKR"/>
    <property type="match status" value="1"/>
</dbReference>
<reference evidence="4" key="1">
    <citation type="submission" date="2021-06" db="EMBL/GenBank/DDBJ databases">
        <authorList>
            <person name="Criscuolo A."/>
        </authorList>
    </citation>
    <scope>NUCLEOTIDE SEQUENCE</scope>
    <source>
        <strain evidence="4">CIP111600</strain>
    </source>
</reference>